<dbReference type="AlphaFoldDB" id="A0A6A4PSB3"/>
<dbReference type="InterPro" id="IPR040273">
    <property type="entry name" value="PIP1"/>
</dbReference>
<sequence>MNPRKACTLLNWVVVVTIVAILISHGLCGVEARRVLLDSQDFAHDNHLRTYTSAYEQSKKTMASWLQRLASGPSPKGPGH</sequence>
<accession>A0A6A4PSB3</accession>
<name>A0A6A4PSB3_LUPAL</name>
<organism evidence="2 3">
    <name type="scientific">Lupinus albus</name>
    <name type="common">White lupine</name>
    <name type="synonym">Lupinus termis</name>
    <dbReference type="NCBI Taxonomy" id="3870"/>
    <lineage>
        <taxon>Eukaryota</taxon>
        <taxon>Viridiplantae</taxon>
        <taxon>Streptophyta</taxon>
        <taxon>Embryophyta</taxon>
        <taxon>Tracheophyta</taxon>
        <taxon>Spermatophyta</taxon>
        <taxon>Magnoliopsida</taxon>
        <taxon>eudicotyledons</taxon>
        <taxon>Gunneridae</taxon>
        <taxon>Pentapetalae</taxon>
        <taxon>rosids</taxon>
        <taxon>fabids</taxon>
        <taxon>Fabales</taxon>
        <taxon>Fabaceae</taxon>
        <taxon>Papilionoideae</taxon>
        <taxon>50 kb inversion clade</taxon>
        <taxon>genistoids sensu lato</taxon>
        <taxon>core genistoids</taxon>
        <taxon>Genisteae</taxon>
        <taxon>Lupinus</taxon>
    </lineage>
</organism>
<dbReference type="PANTHER" id="PTHR37245">
    <property type="entry name" value="PAMP-INDUCED SECRETED PEPTIDE 1"/>
    <property type="match status" value="1"/>
</dbReference>
<evidence type="ECO:0000313" key="2">
    <source>
        <dbReference type="EMBL" id="KAE9604551.1"/>
    </source>
</evidence>
<comment type="caution">
    <text evidence="2">The sequence shown here is derived from an EMBL/GenBank/DDBJ whole genome shotgun (WGS) entry which is preliminary data.</text>
</comment>
<evidence type="ECO:0000313" key="3">
    <source>
        <dbReference type="Proteomes" id="UP000447434"/>
    </source>
</evidence>
<dbReference type="PANTHER" id="PTHR37245:SF4">
    <property type="entry name" value="PAMP-INDUCED SECRETED PEPTIDE 1"/>
    <property type="match status" value="1"/>
</dbReference>
<proteinExistence type="predicted"/>
<feature type="transmembrane region" description="Helical" evidence="1">
    <location>
        <begin position="12"/>
        <end position="30"/>
    </location>
</feature>
<dbReference type="Proteomes" id="UP000447434">
    <property type="component" value="Chromosome 11"/>
</dbReference>
<dbReference type="GO" id="GO:0006952">
    <property type="term" value="P:defense response"/>
    <property type="evidence" value="ECO:0007669"/>
    <property type="project" value="InterPro"/>
</dbReference>
<dbReference type="EMBL" id="WOCE01000011">
    <property type="protein sequence ID" value="KAE9604551.1"/>
    <property type="molecule type" value="Genomic_DNA"/>
</dbReference>
<reference evidence="3" key="1">
    <citation type="journal article" date="2020" name="Nat. Commun.">
        <title>Genome sequence of the cluster root forming white lupin.</title>
        <authorList>
            <person name="Hufnagel B."/>
            <person name="Marques A."/>
            <person name="Soriano A."/>
            <person name="Marques L."/>
            <person name="Divol F."/>
            <person name="Doumas P."/>
            <person name="Sallet E."/>
            <person name="Mancinotti D."/>
            <person name="Carrere S."/>
            <person name="Marande W."/>
            <person name="Arribat S."/>
            <person name="Keller J."/>
            <person name="Huneau C."/>
            <person name="Blein T."/>
            <person name="Aime D."/>
            <person name="Laguerre M."/>
            <person name="Taylor J."/>
            <person name="Schubert V."/>
            <person name="Nelson M."/>
            <person name="Geu-Flores F."/>
            <person name="Crespi M."/>
            <person name="Gallardo-Guerrero K."/>
            <person name="Delaux P.-M."/>
            <person name="Salse J."/>
            <person name="Berges H."/>
            <person name="Guyot R."/>
            <person name="Gouzy J."/>
            <person name="Peret B."/>
        </authorList>
    </citation>
    <scope>NUCLEOTIDE SEQUENCE [LARGE SCALE GENOMIC DNA]</scope>
    <source>
        <strain evidence="3">cv. Amiga</strain>
    </source>
</reference>
<dbReference type="OrthoDB" id="1872350at2759"/>
<evidence type="ECO:0000256" key="1">
    <source>
        <dbReference type="SAM" id="Phobius"/>
    </source>
</evidence>
<keyword evidence="1" id="KW-0812">Transmembrane</keyword>
<keyword evidence="1" id="KW-1133">Transmembrane helix</keyword>
<keyword evidence="1" id="KW-0472">Membrane</keyword>
<keyword evidence="3" id="KW-1185">Reference proteome</keyword>
<protein>
    <submittedName>
        <fullName evidence="2">Uncharacterized protein</fullName>
    </submittedName>
</protein>
<gene>
    <name evidence="2" type="ORF">Lalb_Chr11g0073031</name>
</gene>